<reference evidence="7 8" key="1">
    <citation type="journal article" date="2018" name="Environ. Microbiol.">
        <title>Novel energy conservation strategies and behaviour of Pelotomaculum schinkii driving syntrophic propionate catabolism.</title>
        <authorList>
            <person name="Hidalgo-Ahumada C.A.P."/>
            <person name="Nobu M.K."/>
            <person name="Narihiro T."/>
            <person name="Tamaki H."/>
            <person name="Liu W.T."/>
            <person name="Kamagata Y."/>
            <person name="Stams A.J.M."/>
            <person name="Imachi H."/>
            <person name="Sousa D.Z."/>
        </authorList>
    </citation>
    <scope>NUCLEOTIDE SEQUENCE [LARGE SCALE GENOMIC DNA]</scope>
    <source>
        <strain evidence="7 8">MGP</strain>
    </source>
</reference>
<dbReference type="Gene3D" id="3.40.50.300">
    <property type="entry name" value="P-loop containing nucleotide triphosphate hydrolases"/>
    <property type="match status" value="2"/>
</dbReference>
<dbReference type="EMBL" id="QFFZ01000021">
    <property type="protein sequence ID" value="TEB10804.1"/>
    <property type="molecule type" value="Genomic_DNA"/>
</dbReference>
<dbReference type="GO" id="GO:0005524">
    <property type="term" value="F:ATP binding"/>
    <property type="evidence" value="ECO:0007669"/>
    <property type="project" value="UniProtKB-KW"/>
</dbReference>
<dbReference type="SMART" id="SM00382">
    <property type="entry name" value="AAA"/>
    <property type="match status" value="2"/>
</dbReference>
<dbReference type="InterPro" id="IPR027417">
    <property type="entry name" value="P-loop_NTPase"/>
</dbReference>
<dbReference type="CDD" id="cd03221">
    <property type="entry name" value="ABCF_EF-3"/>
    <property type="match status" value="2"/>
</dbReference>
<name>A0A4Y7RP77_9FIRM</name>
<keyword evidence="4" id="KW-0175">Coiled coil</keyword>
<evidence type="ECO:0000256" key="3">
    <source>
        <dbReference type="ARBA" id="ARBA00022840"/>
    </source>
</evidence>
<dbReference type="SUPFAM" id="SSF52540">
    <property type="entry name" value="P-loop containing nucleoside triphosphate hydrolases"/>
    <property type="match status" value="2"/>
</dbReference>
<dbReference type="GO" id="GO:0016887">
    <property type="term" value="F:ATP hydrolysis activity"/>
    <property type="evidence" value="ECO:0007669"/>
    <property type="project" value="InterPro"/>
</dbReference>
<evidence type="ECO:0000313" key="8">
    <source>
        <dbReference type="Proteomes" id="UP000297597"/>
    </source>
</evidence>
<dbReference type="InterPro" id="IPR017871">
    <property type="entry name" value="ABC_transporter-like_CS"/>
</dbReference>
<dbReference type="OrthoDB" id="1624247at2"/>
<dbReference type="PANTHER" id="PTHR42855">
    <property type="entry name" value="ABC TRANSPORTER ATP-BINDING SUBUNIT"/>
    <property type="match status" value="1"/>
</dbReference>
<dbReference type="Pfam" id="PF00005">
    <property type="entry name" value="ABC_tran"/>
    <property type="match status" value="2"/>
</dbReference>
<dbReference type="Proteomes" id="UP000297597">
    <property type="component" value="Unassembled WGS sequence"/>
</dbReference>
<dbReference type="RefSeq" id="WP_134213969.1">
    <property type="nucleotide sequence ID" value="NZ_QFFZ01000021.1"/>
</dbReference>
<sequence length="636" mass="71550">MVLLQAVQISKSFGSHRVFAGISLTVQEGEKAGIVGVNGAGKSTLLKILTGSLAPDAGEVTRARNLSLSYLAQDGGLESGRSIWDEMLTVFTPLIDMEKKLRAMERQMSETSAAEGASRQLLEDYDNLYALFKSRGGFDYETSVRTVLSGLKFADTDLSTPVNTLSGGQKTRLALARCLLGNPDLLVLDEPTNYLDMDNLAWLEQYLQSYRGAVLLVSHDRYFLDALARVIYEITPAGLTRYTGNYSAFVQQKAVLLEQQLKEYNRQQGEIARQEEFVRRNIAAKDTTKRAQSRLKALEKMERLERPGKERRVVLSFNVARPSGLEVLRASSLGIGYTGLHLARGLDFQINRGERVALVGPNGIGKSTLLKTVAGLLQPFEGRVSAGIHVQAGYYDQERQGLSEDKQVLHELWDRFPSLDEVDVRKVLGRFLFRGDEVNKRVADLSGGEKSRLALAALMLQKANLLLLDEPTNHLDLPGKEVLEEALDGYPGTILFVSHDRYFINKVATRVLELSPNGVSSYMGNYDYYFQKKAERVQQGSGRAGSGPVRMESAEKKQYLQKKEEERQKRMHRRRVEELERSISDLEDVISRLEAELFLPEVYQDYLACQKRQSELEEARGKLHEKMEKWLNLVEE</sequence>
<evidence type="ECO:0000313" key="7">
    <source>
        <dbReference type="EMBL" id="TEB10804.1"/>
    </source>
</evidence>
<evidence type="ECO:0000256" key="5">
    <source>
        <dbReference type="SAM" id="MobiDB-lite"/>
    </source>
</evidence>
<dbReference type="InterPro" id="IPR003439">
    <property type="entry name" value="ABC_transporter-like_ATP-bd"/>
</dbReference>
<evidence type="ECO:0000256" key="4">
    <source>
        <dbReference type="SAM" id="Coils"/>
    </source>
</evidence>
<dbReference type="PANTHER" id="PTHR42855:SF2">
    <property type="entry name" value="DRUG RESISTANCE ABC TRANSPORTER,ATP-BINDING PROTEIN"/>
    <property type="match status" value="1"/>
</dbReference>
<dbReference type="GO" id="GO:0003677">
    <property type="term" value="F:DNA binding"/>
    <property type="evidence" value="ECO:0007669"/>
    <property type="project" value="InterPro"/>
</dbReference>
<accession>A0A4Y7RP77</accession>
<feature type="domain" description="ABC transporter" evidence="6">
    <location>
        <begin position="4"/>
        <end position="261"/>
    </location>
</feature>
<evidence type="ECO:0000256" key="2">
    <source>
        <dbReference type="ARBA" id="ARBA00022741"/>
    </source>
</evidence>
<dbReference type="InterPro" id="IPR032781">
    <property type="entry name" value="ABC_tran_Xtn"/>
</dbReference>
<dbReference type="NCBIfam" id="NF000355">
    <property type="entry name" value="ribo_prot_ABC_F"/>
    <property type="match status" value="1"/>
</dbReference>
<feature type="domain" description="ABC transporter" evidence="6">
    <location>
        <begin position="328"/>
        <end position="541"/>
    </location>
</feature>
<dbReference type="Pfam" id="PF16326">
    <property type="entry name" value="ABC_tran_CTD"/>
    <property type="match status" value="1"/>
</dbReference>
<proteinExistence type="predicted"/>
<dbReference type="Gene3D" id="1.10.287.380">
    <property type="entry name" value="Valyl-tRNA synthetase, C-terminal domain"/>
    <property type="match status" value="1"/>
</dbReference>
<evidence type="ECO:0000259" key="6">
    <source>
        <dbReference type="PROSITE" id="PS50893"/>
    </source>
</evidence>
<protein>
    <submittedName>
        <fullName evidence="7">Putative ABC transporter ATP-binding protein YheS</fullName>
    </submittedName>
</protein>
<dbReference type="FunFam" id="3.40.50.300:FF:000309">
    <property type="entry name" value="ABC transporter ATP-binding protein"/>
    <property type="match status" value="1"/>
</dbReference>
<dbReference type="InterPro" id="IPR051309">
    <property type="entry name" value="ABCF_ATPase"/>
</dbReference>
<dbReference type="AlphaFoldDB" id="A0A4Y7RP77"/>
<feature type="region of interest" description="Disordered" evidence="5">
    <location>
        <begin position="540"/>
        <end position="571"/>
    </location>
</feature>
<evidence type="ECO:0000256" key="1">
    <source>
        <dbReference type="ARBA" id="ARBA00022737"/>
    </source>
</evidence>
<keyword evidence="8" id="KW-1185">Reference proteome</keyword>
<dbReference type="InterPro" id="IPR032524">
    <property type="entry name" value="ABC_tran_C"/>
</dbReference>
<keyword evidence="2" id="KW-0547">Nucleotide-binding</keyword>
<dbReference type="InterPro" id="IPR003593">
    <property type="entry name" value="AAA+_ATPase"/>
</dbReference>
<dbReference type="Pfam" id="PF12848">
    <property type="entry name" value="ABC_tran_Xtn"/>
    <property type="match status" value="1"/>
</dbReference>
<gene>
    <name evidence="7" type="primary">yheS</name>
    <name evidence="7" type="ORF">Pmgp_02119</name>
</gene>
<dbReference type="InterPro" id="IPR037118">
    <property type="entry name" value="Val-tRNA_synth_C_sf"/>
</dbReference>
<feature type="compositionally biased region" description="Basic and acidic residues" evidence="5">
    <location>
        <begin position="552"/>
        <end position="568"/>
    </location>
</feature>
<keyword evidence="1" id="KW-0677">Repeat</keyword>
<dbReference type="FunFam" id="3.40.50.300:FF:000011">
    <property type="entry name" value="Putative ABC transporter ATP-binding component"/>
    <property type="match status" value="1"/>
</dbReference>
<feature type="coiled-coil region" evidence="4">
    <location>
        <begin position="247"/>
        <end position="274"/>
    </location>
</feature>
<keyword evidence="3 7" id="KW-0067">ATP-binding</keyword>
<dbReference type="PROSITE" id="PS00211">
    <property type="entry name" value="ABC_TRANSPORTER_1"/>
    <property type="match status" value="2"/>
</dbReference>
<comment type="caution">
    <text evidence="7">The sequence shown here is derived from an EMBL/GenBank/DDBJ whole genome shotgun (WGS) entry which is preliminary data.</text>
</comment>
<organism evidence="7 8">
    <name type="scientific">Pelotomaculum propionicicum</name>
    <dbReference type="NCBI Taxonomy" id="258475"/>
    <lineage>
        <taxon>Bacteria</taxon>
        <taxon>Bacillati</taxon>
        <taxon>Bacillota</taxon>
        <taxon>Clostridia</taxon>
        <taxon>Eubacteriales</taxon>
        <taxon>Desulfotomaculaceae</taxon>
        <taxon>Pelotomaculum</taxon>
    </lineage>
</organism>
<dbReference type="PROSITE" id="PS50893">
    <property type="entry name" value="ABC_TRANSPORTER_2"/>
    <property type="match status" value="2"/>
</dbReference>